<dbReference type="SUPFAM" id="SSF51182">
    <property type="entry name" value="RmlC-like cupins"/>
    <property type="match status" value="1"/>
</dbReference>
<dbReference type="InterPro" id="IPR011051">
    <property type="entry name" value="RmlC_Cupin_sf"/>
</dbReference>
<protein>
    <submittedName>
        <fullName evidence="1">Uncharacterized protein</fullName>
    </submittedName>
</protein>
<proteinExistence type="predicted"/>
<keyword evidence="2" id="KW-1185">Reference proteome</keyword>
<dbReference type="InterPro" id="IPR014710">
    <property type="entry name" value="RmlC-like_jellyroll"/>
</dbReference>
<comment type="caution">
    <text evidence="1">The sequence shown here is derived from an EMBL/GenBank/DDBJ whole genome shotgun (WGS) entry which is preliminary data.</text>
</comment>
<accession>A0ABU2JB04</accession>
<dbReference type="RefSeq" id="WP_311423323.1">
    <property type="nucleotide sequence ID" value="NZ_JAVREH010000014.1"/>
</dbReference>
<dbReference type="Gene3D" id="1.10.357.10">
    <property type="entry name" value="Tetracycline Repressor, domain 2"/>
    <property type="match status" value="1"/>
</dbReference>
<organism evidence="1 2">
    <name type="scientific">Jatrophihabitans lederbergiae</name>
    <dbReference type="NCBI Taxonomy" id="3075547"/>
    <lineage>
        <taxon>Bacteria</taxon>
        <taxon>Bacillati</taxon>
        <taxon>Actinomycetota</taxon>
        <taxon>Actinomycetes</taxon>
        <taxon>Jatrophihabitantales</taxon>
        <taxon>Jatrophihabitantaceae</taxon>
        <taxon>Jatrophihabitans</taxon>
    </lineage>
</organism>
<gene>
    <name evidence="1" type="ORF">RM423_12295</name>
</gene>
<evidence type="ECO:0000313" key="2">
    <source>
        <dbReference type="Proteomes" id="UP001183176"/>
    </source>
</evidence>
<dbReference type="Proteomes" id="UP001183176">
    <property type="component" value="Unassembled WGS sequence"/>
</dbReference>
<dbReference type="Gene3D" id="2.60.120.10">
    <property type="entry name" value="Jelly Rolls"/>
    <property type="match status" value="1"/>
</dbReference>
<dbReference type="EMBL" id="JAVREH010000014">
    <property type="protein sequence ID" value="MDT0262173.1"/>
    <property type="molecule type" value="Genomic_DNA"/>
</dbReference>
<name>A0ABU2JB04_9ACTN</name>
<sequence length="153" mass="16737">MTINKVTGGATRGGVDIVDHRMPAGYVPPMHVHSDSDEVCYIIDALYRRYPTRDALLDALTRRSFELVLRCARDAESLDVSGLNCLDHFLDAILSHRTELVLPLHGGPAPLRARPKRCGLRFTSRCSTCSSVDNATAASATTRPRLTSSSSVR</sequence>
<reference evidence="2" key="1">
    <citation type="submission" date="2023-07" db="EMBL/GenBank/DDBJ databases">
        <title>30 novel species of actinomycetes from the DSMZ collection.</title>
        <authorList>
            <person name="Nouioui I."/>
        </authorList>
    </citation>
    <scope>NUCLEOTIDE SEQUENCE [LARGE SCALE GENOMIC DNA]</scope>
    <source>
        <strain evidence="2">DSM 44399</strain>
    </source>
</reference>
<evidence type="ECO:0000313" key="1">
    <source>
        <dbReference type="EMBL" id="MDT0262173.1"/>
    </source>
</evidence>